<evidence type="ECO:0000256" key="3">
    <source>
        <dbReference type="ARBA" id="ARBA00022692"/>
    </source>
</evidence>
<dbReference type="InterPro" id="IPR003838">
    <property type="entry name" value="ABC3_permease_C"/>
</dbReference>
<comment type="caution">
    <text evidence="9">The sequence shown here is derived from an EMBL/GenBank/DDBJ whole genome shotgun (WGS) entry which is preliminary data.</text>
</comment>
<feature type="transmembrane region" description="Helical" evidence="6">
    <location>
        <begin position="421"/>
        <end position="445"/>
    </location>
</feature>
<dbReference type="PANTHER" id="PTHR30572">
    <property type="entry name" value="MEMBRANE COMPONENT OF TRANSPORTER-RELATED"/>
    <property type="match status" value="1"/>
</dbReference>
<dbReference type="AlphaFoldDB" id="A0AAE3QIU0"/>
<feature type="transmembrane region" description="Helical" evidence="6">
    <location>
        <begin position="671"/>
        <end position="694"/>
    </location>
</feature>
<evidence type="ECO:0000313" key="10">
    <source>
        <dbReference type="Proteomes" id="UP001241110"/>
    </source>
</evidence>
<evidence type="ECO:0000256" key="2">
    <source>
        <dbReference type="ARBA" id="ARBA00022475"/>
    </source>
</evidence>
<feature type="transmembrane region" description="Helical" evidence="6">
    <location>
        <begin position="376"/>
        <end position="400"/>
    </location>
</feature>
<name>A0AAE3QIU0_9BACT</name>
<reference evidence="9" key="1">
    <citation type="submission" date="2023-05" db="EMBL/GenBank/DDBJ databases">
        <authorList>
            <person name="Zhang X."/>
        </authorList>
    </citation>
    <scope>NUCLEOTIDE SEQUENCE</scope>
    <source>
        <strain evidence="9">YF14B1</strain>
    </source>
</reference>
<feature type="domain" description="MacB-like periplasmic core" evidence="8">
    <location>
        <begin position="501"/>
        <end position="627"/>
    </location>
</feature>
<keyword evidence="4 6" id="KW-1133">Transmembrane helix</keyword>
<evidence type="ECO:0000256" key="6">
    <source>
        <dbReference type="SAM" id="Phobius"/>
    </source>
</evidence>
<protein>
    <submittedName>
        <fullName evidence="9">ABC transporter permease</fullName>
    </submittedName>
</protein>
<dbReference type="GO" id="GO:0022857">
    <property type="term" value="F:transmembrane transporter activity"/>
    <property type="evidence" value="ECO:0007669"/>
    <property type="project" value="TreeGrafter"/>
</dbReference>
<sequence length="794" mass="89814">MLKNLLQVAFRNLTKDKGFSLLNILGLTIGITFSLFLLFYVRDELNFDRYHTKADHIYRIITHLQEPERTDHVAITQFVLAPALKKEYPEVEQAVRFVGKGRTLLKNGEQHLFEDKIFFADSNLFEVFTYPFLEGDPKTALLAPNSILLTETLAKKLFSTTKDLTGKSLQTSNGTVYKITGILQDVPLNSHIRFNALLSVSTLPKDFGNNWGNFGFFTYVLLNPAVNPSAFEKKLLPMYDKYMASIFAPFNVKMHYGVQPITDIHLHSTLNGEPEEVGSMSYIYTFSIVAVFMLLIASINYMNLTTARSARRAKEIGIRKVAGSTQFQLILQFLTESIVLTFISFVISIVFIFFLIPVFNMLSGKLFQFNTLFHPFTFLSLIGIIVLVGLIGGSYPAFYLAKFNPVSVLKGSLAKGSSNIALRRVLVVMQFSISMIMLICTWIVYDQLQFLRTKDLGYDKEQVMVINLNQQGDVKSKLRLLQNELRKNSQIIDVSTSNATPGSDASKILFEIESKNGFTNYASDIYGIDPFYLKTLGIKLVEGRNFTETDQSDTLRRAIVNEAMLKQMGWQEALGKKIRFAGDTANTMEVIGVVKDFHQRSLYNPIEPLILVYRQNNNTIQVKVSNQNIPATVGYVEKQVKSVFPDEPFQYTFLDQDFTTQFAADQRRGQIFTAFSSLTILIACLGLLGLVAFTTQQRQKEISIRKILGAETGNLFLLINKNFLLLIGVACIISFPVSYYFMHQWLSTFPYRTPLKPETFIISSLVILLITLLTVSYHTIRAALSNPVNALRSE</sequence>
<organism evidence="9 10">
    <name type="scientific">Xanthocytophaga flava</name>
    <dbReference type="NCBI Taxonomy" id="3048013"/>
    <lineage>
        <taxon>Bacteria</taxon>
        <taxon>Pseudomonadati</taxon>
        <taxon>Bacteroidota</taxon>
        <taxon>Cytophagia</taxon>
        <taxon>Cytophagales</taxon>
        <taxon>Rhodocytophagaceae</taxon>
        <taxon>Xanthocytophaga</taxon>
    </lineage>
</organism>
<evidence type="ECO:0000256" key="1">
    <source>
        <dbReference type="ARBA" id="ARBA00004651"/>
    </source>
</evidence>
<evidence type="ECO:0000256" key="4">
    <source>
        <dbReference type="ARBA" id="ARBA00022989"/>
    </source>
</evidence>
<feature type="transmembrane region" description="Helical" evidence="6">
    <location>
        <begin position="715"/>
        <end position="740"/>
    </location>
</feature>
<feature type="domain" description="ABC3 transporter permease C-terminal" evidence="7">
    <location>
        <begin position="674"/>
        <end position="783"/>
    </location>
</feature>
<comment type="subcellular location">
    <subcellularLocation>
        <location evidence="1">Cell membrane</location>
        <topology evidence="1">Multi-pass membrane protein</topology>
    </subcellularLocation>
</comment>
<dbReference type="InterPro" id="IPR025857">
    <property type="entry name" value="MacB_PCD"/>
</dbReference>
<feature type="transmembrane region" description="Helical" evidence="6">
    <location>
        <begin position="21"/>
        <end position="41"/>
    </location>
</feature>
<evidence type="ECO:0000256" key="5">
    <source>
        <dbReference type="ARBA" id="ARBA00023136"/>
    </source>
</evidence>
<dbReference type="InterPro" id="IPR050250">
    <property type="entry name" value="Macrolide_Exporter_MacB"/>
</dbReference>
<keyword evidence="3 6" id="KW-0812">Transmembrane</keyword>
<feature type="transmembrane region" description="Helical" evidence="6">
    <location>
        <begin position="760"/>
        <end position="780"/>
    </location>
</feature>
<keyword evidence="5 6" id="KW-0472">Membrane</keyword>
<gene>
    <name evidence="9" type="ORF">QNI16_04030</name>
</gene>
<accession>A0AAE3QIU0</accession>
<feature type="transmembrane region" description="Helical" evidence="6">
    <location>
        <begin position="282"/>
        <end position="304"/>
    </location>
</feature>
<feature type="domain" description="ABC3 transporter permease C-terminal" evidence="7">
    <location>
        <begin position="288"/>
        <end position="405"/>
    </location>
</feature>
<evidence type="ECO:0000259" key="8">
    <source>
        <dbReference type="Pfam" id="PF12704"/>
    </source>
</evidence>
<feature type="domain" description="MacB-like periplasmic core" evidence="8">
    <location>
        <begin position="20"/>
        <end position="235"/>
    </location>
</feature>
<dbReference type="GO" id="GO:0005886">
    <property type="term" value="C:plasma membrane"/>
    <property type="evidence" value="ECO:0007669"/>
    <property type="project" value="UniProtKB-SubCell"/>
</dbReference>
<keyword evidence="2" id="KW-1003">Cell membrane</keyword>
<dbReference type="RefSeq" id="WP_313976001.1">
    <property type="nucleotide sequence ID" value="NZ_JASJOS010000002.1"/>
</dbReference>
<evidence type="ECO:0000259" key="7">
    <source>
        <dbReference type="Pfam" id="PF02687"/>
    </source>
</evidence>
<dbReference type="PANTHER" id="PTHR30572:SF18">
    <property type="entry name" value="ABC-TYPE MACROLIDE FAMILY EXPORT SYSTEM PERMEASE COMPONENT 2"/>
    <property type="match status" value="1"/>
</dbReference>
<evidence type="ECO:0000313" key="9">
    <source>
        <dbReference type="EMBL" id="MDJ1479640.1"/>
    </source>
</evidence>
<dbReference type="Pfam" id="PF02687">
    <property type="entry name" value="FtsX"/>
    <property type="match status" value="2"/>
</dbReference>
<dbReference type="Proteomes" id="UP001241110">
    <property type="component" value="Unassembled WGS sequence"/>
</dbReference>
<dbReference type="Pfam" id="PF12704">
    <property type="entry name" value="MacB_PCD"/>
    <property type="match status" value="2"/>
</dbReference>
<proteinExistence type="predicted"/>
<feature type="transmembrane region" description="Helical" evidence="6">
    <location>
        <begin position="329"/>
        <end position="356"/>
    </location>
</feature>
<dbReference type="EMBL" id="JASJOS010000002">
    <property type="protein sequence ID" value="MDJ1479640.1"/>
    <property type="molecule type" value="Genomic_DNA"/>
</dbReference>